<dbReference type="Proteomes" id="UP000730481">
    <property type="component" value="Unassembled WGS sequence"/>
</dbReference>
<comment type="caution">
    <text evidence="4">The sequence shown here is derived from an EMBL/GenBank/DDBJ whole genome shotgun (WGS) entry which is preliminary data.</text>
</comment>
<evidence type="ECO:0000313" key="5">
    <source>
        <dbReference type="Proteomes" id="UP000730481"/>
    </source>
</evidence>
<feature type="domain" description="Xylanolytic transcriptional activator regulatory" evidence="2">
    <location>
        <begin position="958"/>
        <end position="1128"/>
    </location>
</feature>
<evidence type="ECO:0000256" key="1">
    <source>
        <dbReference type="ARBA" id="ARBA00023242"/>
    </source>
</evidence>
<proteinExistence type="predicted"/>
<keyword evidence="5" id="KW-1185">Reference proteome</keyword>
<dbReference type="InterPro" id="IPR010730">
    <property type="entry name" value="HET"/>
</dbReference>
<name>A0A9P5A9Z0_9HYPO</name>
<dbReference type="Pfam" id="PF04082">
    <property type="entry name" value="Fungal_trans"/>
    <property type="match status" value="1"/>
</dbReference>
<dbReference type="OrthoDB" id="3553147at2759"/>
<dbReference type="InterPro" id="IPR007219">
    <property type="entry name" value="XnlR_reg_dom"/>
</dbReference>
<sequence>MLFVHSPFKPRRLERSASDHPVAVRHFGQFRLGPMESSPYQPLRSSDGQIRLLILYPAFQQRASIRCSLEPTLLSSNPAYEALSYTWGDPGNGCSISLSNHDFRVGDNAAAALRRLRWKMKKRVLWIDAICINQGDMAERNAQVNLMQKVYGQAEKVLVWLGEPTDGSLVGMRLLQNRMVGVGWHQWKIDQSYGNPTLPFSKAAKDSIALMNRSRLVEEHVNGEVRELLDRPWWRRTWIIQEAVLAKNIQIICGDECITWDTVASCLKRLKMTQVQVFGVKLSDRSMFPDQMYSLISGYHRQWHSSPGSIDLLDVLYQFRSLECTDAHDRIYGFLALILDGPDKTPRRGWARLPTGWERIPTRKNVLFRDNRTTTKQCSESSPLQGQQAVIAEHYVKQRELSPGWSKIWDNLGRAKVIYGAGETPREHKLRNERELLWKKLSKLPSWVANWECPTRWDPKPLVSFSLSQPRYFASANTTAELNIHSNPRVLSLKGHFVDEIRQLGSAWHPEAERPPISRKGITALVEWEDLGLIEVPDCPYREIGGRTNALWRTMIADYAGERAADSDDWAFIETWYDRSGWGRQLPDLASKGVRETTNLEFEINDLELVMHNHLREIRPAPDLKFREILRNPGGGFSQEKKTYGNYIRRIYDACAHRSLLVTYRGYMGLAPWNAQVGDKVAILYGGETPFILRISRVAYRSQTPNVNAGILLFLEHSAKPLLTLHVAIHRTIPRVQQPCIGSLRTLWVALARKAPTIIPQDRILFRSEVIVVETCLALKGTEQHLPVTVVAQGKSNVMEGILRVSIVRMLITLILEQRLKLLEDTVKRLRKPSLSTAEEPDKCDSPQLVIEELPENCIEVPYLLSSDDQDGVGSTGEEFYGPSSNIYYLRHILTGIDSTILASFRGADNKFSGFIKPECSPPAAVFHVEPVPVARHASKEDHYVLPPIDATKFIVRFFFRDYGSMNPFLEEATFFHTHVDPIYEGTLPPDPSKLALLDMVLAIATASSVDSIKPAMRRLLISKLFFERSKSLLSKDAFECGNLEQVQSYLLMSQYLQTTDQCSDSWSTYSMAVQKALRQGLHSEDYLAKDFNAEREAKRRTWQLCLFMDSKLYAILGQIVSTEYFQSPKPLDLSRFMDIIASITRLSQELDDWLDSLPEKWQAAILDFPAALVDKAATRNNLYMVLALALALSAARKSVNSKDITPTTKRRIAIFSRPSLDTSIESAEAIVATINAFEGGKPGPGMWWTLIQIVYNAALTCFAVICLQTKDPAFGDPQGVSKARAYIDLARQAFCKLVLFIPAHLDRCSLTDEPYANTVQQNLSPSLVDSIPDIPLSQVDADYLGPESFPFDLSMFEGLDDSLFANR</sequence>
<gene>
    <name evidence="4" type="ORF">FBEOM_11479</name>
</gene>
<evidence type="ECO:0000313" key="4">
    <source>
        <dbReference type="EMBL" id="KAF4334681.1"/>
    </source>
</evidence>
<protein>
    <submittedName>
        <fullName evidence="4">Heterokaryon incompatibility</fullName>
    </submittedName>
</protein>
<dbReference type="GO" id="GO:0003677">
    <property type="term" value="F:DNA binding"/>
    <property type="evidence" value="ECO:0007669"/>
    <property type="project" value="InterPro"/>
</dbReference>
<dbReference type="Pfam" id="PF06985">
    <property type="entry name" value="HET"/>
    <property type="match status" value="1"/>
</dbReference>
<evidence type="ECO:0000259" key="2">
    <source>
        <dbReference type="Pfam" id="PF04082"/>
    </source>
</evidence>
<organism evidence="4 5">
    <name type="scientific">Fusarium beomiforme</name>
    <dbReference type="NCBI Taxonomy" id="44412"/>
    <lineage>
        <taxon>Eukaryota</taxon>
        <taxon>Fungi</taxon>
        <taxon>Dikarya</taxon>
        <taxon>Ascomycota</taxon>
        <taxon>Pezizomycotina</taxon>
        <taxon>Sordariomycetes</taxon>
        <taxon>Hypocreomycetidae</taxon>
        <taxon>Hypocreales</taxon>
        <taxon>Nectriaceae</taxon>
        <taxon>Fusarium</taxon>
        <taxon>Fusarium burgessii species complex</taxon>
    </lineage>
</organism>
<feature type="domain" description="Heterokaryon incompatibility" evidence="3">
    <location>
        <begin position="80"/>
        <end position="242"/>
    </location>
</feature>
<dbReference type="CDD" id="cd12148">
    <property type="entry name" value="fungal_TF_MHR"/>
    <property type="match status" value="1"/>
</dbReference>
<dbReference type="EMBL" id="PVQB02000656">
    <property type="protein sequence ID" value="KAF4334681.1"/>
    <property type="molecule type" value="Genomic_DNA"/>
</dbReference>
<dbReference type="PANTHER" id="PTHR24148:SF64">
    <property type="entry name" value="HETEROKARYON INCOMPATIBILITY DOMAIN-CONTAINING PROTEIN"/>
    <property type="match status" value="1"/>
</dbReference>
<keyword evidence="1" id="KW-0539">Nucleus</keyword>
<reference evidence="4" key="2">
    <citation type="submission" date="2020-02" db="EMBL/GenBank/DDBJ databases">
        <title>Identification and distribution of gene clusters putatively required for synthesis of sphingolipid metabolism inhibitors in phylogenetically diverse species of the filamentous fungus Fusarium.</title>
        <authorList>
            <person name="Kim H.-S."/>
            <person name="Busman M."/>
            <person name="Brown D.W."/>
            <person name="Divon H."/>
            <person name="Uhlig S."/>
            <person name="Proctor R.H."/>
        </authorList>
    </citation>
    <scope>NUCLEOTIDE SEQUENCE</scope>
    <source>
        <strain evidence="4">NRRL 25174</strain>
    </source>
</reference>
<dbReference type="GO" id="GO:0006351">
    <property type="term" value="P:DNA-templated transcription"/>
    <property type="evidence" value="ECO:0007669"/>
    <property type="project" value="InterPro"/>
</dbReference>
<dbReference type="InterPro" id="IPR052895">
    <property type="entry name" value="HetReg/Transcr_Mod"/>
</dbReference>
<dbReference type="PANTHER" id="PTHR24148">
    <property type="entry name" value="ANKYRIN REPEAT DOMAIN-CONTAINING PROTEIN 39 HOMOLOG-RELATED"/>
    <property type="match status" value="1"/>
</dbReference>
<reference evidence="4" key="1">
    <citation type="journal article" date="2017" name="Mycologia">
        <title>Fusarium algeriense, sp. nov., a novel toxigenic crown rot pathogen of durum wheat from Algeria is nested in the Fusarium burgessii species complex.</title>
        <authorList>
            <person name="Laraba I."/>
            <person name="Keddad A."/>
            <person name="Boureghda H."/>
            <person name="Abdallah N."/>
            <person name="Vaughan M.M."/>
            <person name="Proctor R.H."/>
            <person name="Busman M."/>
            <person name="O'Donnell K."/>
        </authorList>
    </citation>
    <scope>NUCLEOTIDE SEQUENCE</scope>
    <source>
        <strain evidence="4">NRRL 25174</strain>
    </source>
</reference>
<dbReference type="GO" id="GO:0008270">
    <property type="term" value="F:zinc ion binding"/>
    <property type="evidence" value="ECO:0007669"/>
    <property type="project" value="InterPro"/>
</dbReference>
<evidence type="ECO:0000259" key="3">
    <source>
        <dbReference type="Pfam" id="PF06985"/>
    </source>
</evidence>
<accession>A0A9P5A9Z0</accession>